<proteinExistence type="predicted"/>
<protein>
    <submittedName>
        <fullName evidence="1">Uncharacterized protein</fullName>
    </submittedName>
</protein>
<dbReference type="RefSeq" id="WP_136079418.1">
    <property type="nucleotide sequence ID" value="NZ_CAAHFG010000001.1"/>
</dbReference>
<dbReference type="Proteomes" id="UP000366872">
    <property type="component" value="Unassembled WGS sequence"/>
</dbReference>
<dbReference type="EMBL" id="CAAHFG010000001">
    <property type="protein sequence ID" value="VGO13883.1"/>
    <property type="molecule type" value="Genomic_DNA"/>
</dbReference>
<accession>A0A6C2U1X1</accession>
<gene>
    <name evidence="1" type="ORF">PDESU_02440</name>
</gene>
<name>A0A6C2U1X1_PONDE</name>
<sequence length="60" mass="7283">MEADNQSVPDTLETKLAAMECHLCDIRADVSKILNMLRDELEQFREREFWQEYRETYNQE</sequence>
<reference evidence="1 2" key="1">
    <citation type="submission" date="2019-04" db="EMBL/GenBank/DDBJ databases">
        <authorList>
            <person name="Van Vliet M D."/>
        </authorList>
    </citation>
    <scope>NUCLEOTIDE SEQUENCE [LARGE SCALE GENOMIC DNA]</scope>
    <source>
        <strain evidence="1 2">F1</strain>
    </source>
</reference>
<keyword evidence="2" id="KW-1185">Reference proteome</keyword>
<evidence type="ECO:0000313" key="1">
    <source>
        <dbReference type="EMBL" id="VGO13883.1"/>
    </source>
</evidence>
<evidence type="ECO:0000313" key="2">
    <source>
        <dbReference type="Proteomes" id="UP000366872"/>
    </source>
</evidence>
<dbReference type="AlphaFoldDB" id="A0A6C2U1X1"/>
<organism evidence="1 2">
    <name type="scientific">Pontiella desulfatans</name>
    <dbReference type="NCBI Taxonomy" id="2750659"/>
    <lineage>
        <taxon>Bacteria</taxon>
        <taxon>Pseudomonadati</taxon>
        <taxon>Kiritimatiellota</taxon>
        <taxon>Kiritimatiellia</taxon>
        <taxon>Kiritimatiellales</taxon>
        <taxon>Pontiellaceae</taxon>
        <taxon>Pontiella</taxon>
    </lineage>
</organism>